<evidence type="ECO:0000313" key="12">
    <source>
        <dbReference type="EMBL" id="KAJ8410906.1"/>
    </source>
</evidence>
<keyword evidence="6 11" id="KW-1133">Transmembrane helix</keyword>
<feature type="region of interest" description="Disordered" evidence="10">
    <location>
        <begin position="628"/>
        <end position="647"/>
    </location>
</feature>
<dbReference type="InterPro" id="IPR009729">
    <property type="entry name" value="Gal-3-0_sulfotransfrase"/>
</dbReference>
<keyword evidence="5" id="KW-0735">Signal-anchor</keyword>
<evidence type="ECO:0000256" key="2">
    <source>
        <dbReference type="ARBA" id="ARBA00008124"/>
    </source>
</evidence>
<keyword evidence="4 11" id="KW-0812">Transmembrane</keyword>
<dbReference type="SUPFAM" id="SSF52540">
    <property type="entry name" value="P-loop containing nucleoside triphosphate hydrolases"/>
    <property type="match status" value="1"/>
</dbReference>
<evidence type="ECO:0000256" key="7">
    <source>
        <dbReference type="ARBA" id="ARBA00023034"/>
    </source>
</evidence>
<evidence type="ECO:0000256" key="11">
    <source>
        <dbReference type="SAM" id="Phobius"/>
    </source>
</evidence>
<comment type="similarity">
    <text evidence="2">Belongs to the galactose-3-O-sulfotransferase family.</text>
</comment>
<proteinExistence type="inferred from homology"/>
<comment type="subcellular location">
    <subcellularLocation>
        <location evidence="1">Golgi apparatus membrane</location>
        <topology evidence="1">Single-pass type II membrane protein</topology>
    </subcellularLocation>
</comment>
<protein>
    <submittedName>
        <fullName evidence="12">Uncharacterized protein</fullName>
    </submittedName>
</protein>
<gene>
    <name evidence="12" type="ORF">AAFF_G00188630</name>
</gene>
<evidence type="ECO:0000256" key="10">
    <source>
        <dbReference type="SAM" id="MobiDB-lite"/>
    </source>
</evidence>
<sequence>MPFWKSTLPWSKRLKGVLCSHLRIMWMVLMAVTVLCVAMQILGVVRQSRNNNVLKQFANDKLFSMRFTIEFQKTLTTPTQQAAERQQSGYAPLSENIQQINRGTVLRKERHNQQAAERMENIPHVGLQQQQGARVPPEQIPSHTLSGRFVNKTSEIAHLQRVKGDRPVTAAAQANMEVEKSRLSSALGKEVSKSGQPAPSVITKGLRLHRNRLATRGSANGPQLVHLKPHHSATVLAGVQEGSDPKNKELLNGKLPSLPQNTLHLPFANPGVTMTKLPAADVATDQAVSTCQPKTHIVFLKTHKTASSTILNILQRFGDSRNLTFALPVKKHSQLFYPMYFTAHFVEGFRSKTVKEYNIMCNHMRFMPEEVKKVMPMDTFYFSILRNPISMMESSFIYYKSIPAFHRVRNIDDFLNNAPYIYNASLANNHYAKNLLTFDFGFNNNNNVEIERQANLSISMIEQNFHLILISEYFDESMVLLRKALCWSLDDVVSFKLNSRSNRTRQIYRHFNATFWRRVEETVGWAEMRREVAQLQERRKQLMKICLKEGGAVDPSQVKDSALKPFQYGAAVIQGYNLNPGLDSATRKQCQDLITPELQYTAALYTKQFPELAAKLATSQKQSFLNKAREVRKTAERRRRSLLSSPRSQLHSAYRNALFNATTVSRLPNVP</sequence>
<dbReference type="GO" id="GO:0001733">
    <property type="term" value="F:galactosylceramide sulfotransferase activity"/>
    <property type="evidence" value="ECO:0007669"/>
    <property type="project" value="InterPro"/>
</dbReference>
<keyword evidence="7" id="KW-0333">Golgi apparatus</keyword>
<keyword evidence="9" id="KW-0325">Glycoprotein</keyword>
<evidence type="ECO:0000256" key="3">
    <source>
        <dbReference type="ARBA" id="ARBA00022679"/>
    </source>
</evidence>
<feature type="transmembrane region" description="Helical" evidence="11">
    <location>
        <begin position="24"/>
        <end position="45"/>
    </location>
</feature>
<dbReference type="PANTHER" id="PTHR14647">
    <property type="entry name" value="GALACTOSE-3-O-SULFOTRANSFERASE"/>
    <property type="match status" value="1"/>
</dbReference>
<evidence type="ECO:0000256" key="6">
    <source>
        <dbReference type="ARBA" id="ARBA00022989"/>
    </source>
</evidence>
<dbReference type="Pfam" id="PF06990">
    <property type="entry name" value="Gal-3-0_sulfotr"/>
    <property type="match status" value="1"/>
</dbReference>
<evidence type="ECO:0000256" key="8">
    <source>
        <dbReference type="ARBA" id="ARBA00023136"/>
    </source>
</evidence>
<accession>A0AAD7WVC4</accession>
<keyword evidence="3" id="KW-0808">Transferase</keyword>
<dbReference type="EMBL" id="JAINUG010000025">
    <property type="protein sequence ID" value="KAJ8410906.1"/>
    <property type="molecule type" value="Genomic_DNA"/>
</dbReference>
<name>A0AAD7WVC4_9TELE</name>
<dbReference type="PANTHER" id="PTHR14647:SF62">
    <property type="entry name" value="GALACTOSE-3-O-SULFOTRANSFERASE 2"/>
    <property type="match status" value="1"/>
</dbReference>
<dbReference type="Gene3D" id="3.40.50.300">
    <property type="entry name" value="P-loop containing nucleotide triphosphate hydrolases"/>
    <property type="match status" value="1"/>
</dbReference>
<comment type="caution">
    <text evidence="12">The sequence shown here is derived from an EMBL/GenBank/DDBJ whole genome shotgun (WGS) entry which is preliminary data.</text>
</comment>
<organism evidence="12 13">
    <name type="scientific">Aldrovandia affinis</name>
    <dbReference type="NCBI Taxonomy" id="143900"/>
    <lineage>
        <taxon>Eukaryota</taxon>
        <taxon>Metazoa</taxon>
        <taxon>Chordata</taxon>
        <taxon>Craniata</taxon>
        <taxon>Vertebrata</taxon>
        <taxon>Euteleostomi</taxon>
        <taxon>Actinopterygii</taxon>
        <taxon>Neopterygii</taxon>
        <taxon>Teleostei</taxon>
        <taxon>Notacanthiformes</taxon>
        <taxon>Halosauridae</taxon>
        <taxon>Aldrovandia</taxon>
    </lineage>
</organism>
<dbReference type="GO" id="GO:0009247">
    <property type="term" value="P:glycolipid biosynthetic process"/>
    <property type="evidence" value="ECO:0007669"/>
    <property type="project" value="InterPro"/>
</dbReference>
<dbReference type="AlphaFoldDB" id="A0AAD7WVC4"/>
<dbReference type="Proteomes" id="UP001221898">
    <property type="component" value="Unassembled WGS sequence"/>
</dbReference>
<reference evidence="12" key="1">
    <citation type="journal article" date="2023" name="Science">
        <title>Genome structures resolve the early diversification of teleost fishes.</title>
        <authorList>
            <person name="Parey E."/>
            <person name="Louis A."/>
            <person name="Montfort J."/>
            <person name="Bouchez O."/>
            <person name="Roques C."/>
            <person name="Iampietro C."/>
            <person name="Lluch J."/>
            <person name="Castinel A."/>
            <person name="Donnadieu C."/>
            <person name="Desvignes T."/>
            <person name="Floi Bucao C."/>
            <person name="Jouanno E."/>
            <person name="Wen M."/>
            <person name="Mejri S."/>
            <person name="Dirks R."/>
            <person name="Jansen H."/>
            <person name="Henkel C."/>
            <person name="Chen W.J."/>
            <person name="Zahm M."/>
            <person name="Cabau C."/>
            <person name="Klopp C."/>
            <person name="Thompson A.W."/>
            <person name="Robinson-Rechavi M."/>
            <person name="Braasch I."/>
            <person name="Lecointre G."/>
            <person name="Bobe J."/>
            <person name="Postlethwait J.H."/>
            <person name="Berthelot C."/>
            <person name="Roest Crollius H."/>
            <person name="Guiguen Y."/>
        </authorList>
    </citation>
    <scope>NUCLEOTIDE SEQUENCE</scope>
    <source>
        <strain evidence="12">NC1722</strain>
    </source>
</reference>
<evidence type="ECO:0000256" key="9">
    <source>
        <dbReference type="ARBA" id="ARBA00023180"/>
    </source>
</evidence>
<dbReference type="InterPro" id="IPR027417">
    <property type="entry name" value="P-loop_NTPase"/>
</dbReference>
<evidence type="ECO:0000313" key="13">
    <source>
        <dbReference type="Proteomes" id="UP001221898"/>
    </source>
</evidence>
<evidence type="ECO:0000256" key="4">
    <source>
        <dbReference type="ARBA" id="ARBA00022692"/>
    </source>
</evidence>
<keyword evidence="13" id="KW-1185">Reference proteome</keyword>
<evidence type="ECO:0000256" key="1">
    <source>
        <dbReference type="ARBA" id="ARBA00004323"/>
    </source>
</evidence>
<keyword evidence="8 11" id="KW-0472">Membrane</keyword>
<evidence type="ECO:0000256" key="5">
    <source>
        <dbReference type="ARBA" id="ARBA00022968"/>
    </source>
</evidence>
<dbReference type="GO" id="GO:0000139">
    <property type="term" value="C:Golgi membrane"/>
    <property type="evidence" value="ECO:0007669"/>
    <property type="project" value="UniProtKB-SubCell"/>
</dbReference>